<organism evidence="1">
    <name type="scientific">marine sediment metagenome</name>
    <dbReference type="NCBI Taxonomy" id="412755"/>
    <lineage>
        <taxon>unclassified sequences</taxon>
        <taxon>metagenomes</taxon>
        <taxon>ecological metagenomes</taxon>
    </lineage>
</organism>
<reference evidence="1" key="1">
    <citation type="journal article" date="2014" name="Front. Microbiol.">
        <title>High frequency of phylogenetically diverse reductive dehalogenase-homologous genes in deep subseafloor sedimentary metagenomes.</title>
        <authorList>
            <person name="Kawai M."/>
            <person name="Futagami T."/>
            <person name="Toyoda A."/>
            <person name="Takaki Y."/>
            <person name="Nishi S."/>
            <person name="Hori S."/>
            <person name="Arai W."/>
            <person name="Tsubouchi T."/>
            <person name="Morono Y."/>
            <person name="Uchiyama I."/>
            <person name="Ito T."/>
            <person name="Fujiyama A."/>
            <person name="Inagaki F."/>
            <person name="Takami H."/>
        </authorList>
    </citation>
    <scope>NUCLEOTIDE SEQUENCE</scope>
    <source>
        <strain evidence="1">Expedition CK06-06</strain>
    </source>
</reference>
<name>X0YTB6_9ZZZZ</name>
<dbReference type="AlphaFoldDB" id="X0YTB6"/>
<comment type="caution">
    <text evidence="1">The sequence shown here is derived from an EMBL/GenBank/DDBJ whole genome shotgun (WGS) entry which is preliminary data.</text>
</comment>
<evidence type="ECO:0000313" key="1">
    <source>
        <dbReference type="EMBL" id="GAG51588.1"/>
    </source>
</evidence>
<protein>
    <submittedName>
        <fullName evidence="1">Uncharacterized protein</fullName>
    </submittedName>
</protein>
<sequence length="47" mass="5060">MLNKLGGQIGQIADISFLEINDDILVTAVCVLAGADLLRGEVYEPRD</sequence>
<dbReference type="EMBL" id="BARS01056106">
    <property type="protein sequence ID" value="GAG51588.1"/>
    <property type="molecule type" value="Genomic_DNA"/>
</dbReference>
<accession>X0YTB6</accession>
<proteinExistence type="predicted"/>
<gene>
    <name evidence="1" type="ORF">S01H1_82715</name>
</gene>
<feature type="non-terminal residue" evidence="1">
    <location>
        <position position="47"/>
    </location>
</feature>